<comment type="caution">
    <text evidence="3">The sequence shown here is derived from an EMBL/GenBank/DDBJ whole genome shotgun (WGS) entry which is preliminary data.</text>
</comment>
<dbReference type="InterPro" id="IPR006860">
    <property type="entry name" value="FecR"/>
</dbReference>
<dbReference type="Gene3D" id="2.60.120.1440">
    <property type="match status" value="1"/>
</dbReference>
<organism evidence="3 4">
    <name type="scientific">Chitinophaga lutea</name>
    <dbReference type="NCBI Taxonomy" id="2488634"/>
    <lineage>
        <taxon>Bacteria</taxon>
        <taxon>Pseudomonadati</taxon>
        <taxon>Bacteroidota</taxon>
        <taxon>Chitinophagia</taxon>
        <taxon>Chitinophagales</taxon>
        <taxon>Chitinophagaceae</taxon>
        <taxon>Chitinophaga</taxon>
    </lineage>
</organism>
<dbReference type="Gene3D" id="3.55.50.30">
    <property type="match status" value="1"/>
</dbReference>
<dbReference type="InterPro" id="IPR012373">
    <property type="entry name" value="Ferrdict_sens_TM"/>
</dbReference>
<dbReference type="EMBL" id="RPDH01000001">
    <property type="protein sequence ID" value="RPE13519.1"/>
    <property type="molecule type" value="Genomic_DNA"/>
</dbReference>
<dbReference type="PANTHER" id="PTHR30273:SF2">
    <property type="entry name" value="PROTEIN FECR"/>
    <property type="match status" value="1"/>
</dbReference>
<keyword evidence="4" id="KW-1185">Reference proteome</keyword>
<sequence>MRKEEFIALSAKISDGSATEQEIALYNAYYDELMKNNHPDAAAYPDDRVLLDRIHASIDERKGKVRPMGRWIKVAAAVVLVASLGGWLLSNRQTAKQPAVQAVKVQDAPPGGNKAYLTLADGSKIAVDDASQGQLATQGKIKVSKSATGELIYEADTTASPDATLSYNTLTTPRGGQFRLLLPDGSRVWLNAESSLRFPTSFAGHERLVELTGEGYFEVAKNAKQPFVVATAAQRVTVLGTHFNVQAYGDQSHTSTTLLEGSVQVSGKAGRSLLAPGEQCRLNGQTGSMQKLQVDTEEAVAWKNGYFIFNETYLVDVLRQLGRWYNVEADFAHLPAIRYNGTIPRNVPLSKAIEMLEITGNLRFETDGKTIRIKK</sequence>
<dbReference type="OrthoDB" id="1099963at2"/>
<dbReference type="PIRSF" id="PIRSF018266">
    <property type="entry name" value="FecR"/>
    <property type="match status" value="1"/>
</dbReference>
<dbReference type="AlphaFoldDB" id="A0A3N4Q2U6"/>
<evidence type="ECO:0000259" key="2">
    <source>
        <dbReference type="Pfam" id="PF16344"/>
    </source>
</evidence>
<protein>
    <submittedName>
        <fullName evidence="3">DUF4974 domain-containing protein</fullName>
    </submittedName>
</protein>
<name>A0A3N4Q2U6_9BACT</name>
<evidence type="ECO:0000313" key="4">
    <source>
        <dbReference type="Proteomes" id="UP000278351"/>
    </source>
</evidence>
<dbReference type="Proteomes" id="UP000278351">
    <property type="component" value="Unassembled WGS sequence"/>
</dbReference>
<dbReference type="GO" id="GO:0016989">
    <property type="term" value="F:sigma factor antagonist activity"/>
    <property type="evidence" value="ECO:0007669"/>
    <property type="project" value="TreeGrafter"/>
</dbReference>
<reference evidence="3 4" key="1">
    <citation type="submission" date="2018-11" db="EMBL/GenBank/DDBJ databases">
        <title>Chitinophaga lutea sp.nov., isolate from arsenic contaminated soil.</title>
        <authorList>
            <person name="Zong Y."/>
        </authorList>
    </citation>
    <scope>NUCLEOTIDE SEQUENCE [LARGE SCALE GENOMIC DNA]</scope>
    <source>
        <strain evidence="3 4">ZY74</strain>
    </source>
</reference>
<evidence type="ECO:0000259" key="1">
    <source>
        <dbReference type="Pfam" id="PF04773"/>
    </source>
</evidence>
<dbReference type="Pfam" id="PF16344">
    <property type="entry name" value="FecR_C"/>
    <property type="match status" value="1"/>
</dbReference>
<proteinExistence type="predicted"/>
<evidence type="ECO:0000313" key="3">
    <source>
        <dbReference type="EMBL" id="RPE13519.1"/>
    </source>
</evidence>
<accession>A0A3N4Q2U6</accession>
<dbReference type="PANTHER" id="PTHR30273">
    <property type="entry name" value="PERIPLASMIC SIGNAL SENSOR AND SIGMA FACTOR ACTIVATOR FECR-RELATED"/>
    <property type="match status" value="1"/>
</dbReference>
<dbReference type="RefSeq" id="WP_123846037.1">
    <property type="nucleotide sequence ID" value="NZ_RPDH01000001.1"/>
</dbReference>
<feature type="domain" description="Protein FecR C-terminal" evidence="2">
    <location>
        <begin position="306"/>
        <end position="373"/>
    </location>
</feature>
<dbReference type="FunFam" id="2.60.120.1440:FF:000001">
    <property type="entry name" value="Putative anti-sigma factor"/>
    <property type="match status" value="1"/>
</dbReference>
<dbReference type="InterPro" id="IPR032508">
    <property type="entry name" value="FecR_C"/>
</dbReference>
<dbReference type="Pfam" id="PF04773">
    <property type="entry name" value="FecR"/>
    <property type="match status" value="1"/>
</dbReference>
<feature type="domain" description="FecR protein" evidence="1">
    <location>
        <begin position="169"/>
        <end position="264"/>
    </location>
</feature>
<gene>
    <name evidence="3" type="ORF">EGT74_08390</name>
</gene>